<dbReference type="SUPFAM" id="SSF46626">
    <property type="entry name" value="Cytochrome c"/>
    <property type="match status" value="3"/>
</dbReference>
<feature type="chain" id="PRO_5021000275" evidence="5">
    <location>
        <begin position="29"/>
        <end position="248"/>
    </location>
</feature>
<keyword evidence="3 4" id="KW-0408">Iron</keyword>
<organism evidence="7 8">
    <name type="scientific">Thiogranum longum</name>
    <dbReference type="NCBI Taxonomy" id="1537524"/>
    <lineage>
        <taxon>Bacteria</taxon>
        <taxon>Pseudomonadati</taxon>
        <taxon>Pseudomonadota</taxon>
        <taxon>Gammaproteobacteria</taxon>
        <taxon>Chromatiales</taxon>
        <taxon>Ectothiorhodospiraceae</taxon>
        <taxon>Thiogranum</taxon>
    </lineage>
</organism>
<keyword evidence="1 4" id="KW-0349">Heme</keyword>
<dbReference type="PROSITE" id="PS51007">
    <property type="entry name" value="CYTC"/>
    <property type="match status" value="1"/>
</dbReference>
<dbReference type="EMBL" id="SMFX01000001">
    <property type="protein sequence ID" value="TCK17167.1"/>
    <property type="molecule type" value="Genomic_DNA"/>
</dbReference>
<evidence type="ECO:0000256" key="4">
    <source>
        <dbReference type="PROSITE-ProRule" id="PRU00433"/>
    </source>
</evidence>
<evidence type="ECO:0000256" key="5">
    <source>
        <dbReference type="SAM" id="SignalP"/>
    </source>
</evidence>
<evidence type="ECO:0000256" key="2">
    <source>
        <dbReference type="ARBA" id="ARBA00022723"/>
    </source>
</evidence>
<proteinExistence type="predicted"/>
<dbReference type="GO" id="GO:0009055">
    <property type="term" value="F:electron transfer activity"/>
    <property type="evidence" value="ECO:0007669"/>
    <property type="project" value="InterPro"/>
</dbReference>
<feature type="signal peptide" evidence="5">
    <location>
        <begin position="1"/>
        <end position="28"/>
    </location>
</feature>
<dbReference type="InterPro" id="IPR009056">
    <property type="entry name" value="Cyt_c-like_dom"/>
</dbReference>
<dbReference type="Pfam" id="PF09098">
    <property type="entry name" value="Dehyd-heme_bind"/>
    <property type="match status" value="1"/>
</dbReference>
<dbReference type="Proteomes" id="UP000295707">
    <property type="component" value="Unassembled WGS sequence"/>
</dbReference>
<sequence>MRRIQNRLAWVLLLFGLCAEMLSWSALAAQDGEKIYEDRCGMCHELPDPDKPPPEGKGHWKERLDLMAPNAGLSGKEKAAVLEFLQNHEKGASSMVSFAQEQQVFEKKCSLCHTIDRVFRIPLTDESRAHIVKRMQERAQDWITNDEAHEILEYLGKVGNKAPGEIPRAGPASENEAGDGPAALFRHRCSACHTLERVYLKLEEDPATAWMHIVSRMQKKSPDWLTSKEAQKIAEYLKTLKPVGGVNE</sequence>
<evidence type="ECO:0000256" key="1">
    <source>
        <dbReference type="ARBA" id="ARBA00022617"/>
    </source>
</evidence>
<dbReference type="RefSeq" id="WP_132971057.1">
    <property type="nucleotide sequence ID" value="NZ_SMFX01000001.1"/>
</dbReference>
<dbReference type="OrthoDB" id="5345472at2"/>
<dbReference type="InterPro" id="IPR015182">
    <property type="entry name" value="QH-AmDH_asu_heme-bd_dom"/>
</dbReference>
<reference evidence="7 8" key="1">
    <citation type="submission" date="2019-03" db="EMBL/GenBank/DDBJ databases">
        <title>Genomic Encyclopedia of Type Strains, Phase IV (KMG-IV): sequencing the most valuable type-strain genomes for metagenomic binning, comparative biology and taxonomic classification.</title>
        <authorList>
            <person name="Goeker M."/>
        </authorList>
    </citation>
    <scope>NUCLEOTIDE SEQUENCE [LARGE SCALE GENOMIC DNA]</scope>
    <source>
        <strain evidence="7 8">DSM 19610</strain>
    </source>
</reference>
<keyword evidence="5" id="KW-0732">Signal</keyword>
<name>A0A4R1H607_9GAMM</name>
<dbReference type="Gene3D" id="1.10.760.10">
    <property type="entry name" value="Cytochrome c-like domain"/>
    <property type="match status" value="3"/>
</dbReference>
<comment type="caution">
    <text evidence="7">The sequence shown here is derived from an EMBL/GenBank/DDBJ whole genome shotgun (WGS) entry which is preliminary data.</text>
</comment>
<evidence type="ECO:0000313" key="7">
    <source>
        <dbReference type="EMBL" id="TCK17167.1"/>
    </source>
</evidence>
<accession>A0A4R1H607</accession>
<protein>
    <submittedName>
        <fullName evidence="7">Quinohemoprotein amine dehydrogenase alpha subunit-like protein</fullName>
    </submittedName>
</protein>
<dbReference type="GO" id="GO:0020037">
    <property type="term" value="F:heme binding"/>
    <property type="evidence" value="ECO:0007669"/>
    <property type="project" value="InterPro"/>
</dbReference>
<feature type="domain" description="Cytochrome c" evidence="6">
    <location>
        <begin position="96"/>
        <end position="241"/>
    </location>
</feature>
<evidence type="ECO:0000313" key="8">
    <source>
        <dbReference type="Proteomes" id="UP000295707"/>
    </source>
</evidence>
<evidence type="ECO:0000256" key="3">
    <source>
        <dbReference type="ARBA" id="ARBA00023004"/>
    </source>
</evidence>
<dbReference type="GO" id="GO:0046872">
    <property type="term" value="F:metal ion binding"/>
    <property type="evidence" value="ECO:0007669"/>
    <property type="project" value="UniProtKB-KW"/>
</dbReference>
<keyword evidence="8" id="KW-1185">Reference proteome</keyword>
<evidence type="ECO:0000259" key="6">
    <source>
        <dbReference type="PROSITE" id="PS51007"/>
    </source>
</evidence>
<gene>
    <name evidence="7" type="ORF">DFR30_0388</name>
</gene>
<dbReference type="InterPro" id="IPR036909">
    <property type="entry name" value="Cyt_c-like_dom_sf"/>
</dbReference>
<dbReference type="AlphaFoldDB" id="A0A4R1H607"/>
<keyword evidence="2 4" id="KW-0479">Metal-binding</keyword>